<dbReference type="Pfam" id="PF01734">
    <property type="entry name" value="Patatin"/>
    <property type="match status" value="1"/>
</dbReference>
<sequence length="558" mass="59748">MPKKLAITISGAVSLGSYEAGVLYEVLDAIEQHNSDPATDAGNRIEIDVLTGASAGGMTAIILAQKLLFGGGEFQGPYDNPVYNTWVKRISLDGLQNTGPDEPALHSLFSSNLITAISKEALTARYGSVPIPPAVKHPAAADSIRLGVALTNLNGVCYGRDVTPGGKFVYLEYGDQRTCLVDSTSDKLAFWEPMRQAAVACGAFPVAFRPQDIARSVQNEPDDFPDENLEPWETDPTTFTYSDGGILQNQPLGIAKNLVDLIDKHLAQQCRYYLFVSPNAKDPQANTTFRQADASYFKLIERLLGVVIGQSGFHDWITAEDMNRRVALLDARAAGLKDVILAAEIDVPALQTTASALLTLFFPNNTHTPPGATGPETLDEAKARIAAQYKTEIAALGASSAQAIAFRDAVLAFETAAGLGARDEMTIYGVTAMDTELAGAGLQAFLGFFDQDFRDHDYDVGRTHARAVLNDPALNTPGAIGPLRFTGKAIRPINKSLNGIKLGQIPAADLKQFKAGAKKRLNQMLRELGVPAAFLADVVADAVFDGVLDRATKELAPV</sequence>
<keyword evidence="1 2" id="KW-0443">Lipid metabolism</keyword>
<comment type="caution">
    <text evidence="2">Lacks conserved residue(s) required for the propagation of feature annotation.</text>
</comment>
<dbReference type="GO" id="GO:0016787">
    <property type="term" value="F:hydrolase activity"/>
    <property type="evidence" value="ECO:0007669"/>
    <property type="project" value="UniProtKB-UniRule"/>
</dbReference>
<dbReference type="EMBL" id="JACHEK010000001">
    <property type="protein sequence ID" value="MBB6142523.1"/>
    <property type="molecule type" value="Genomic_DNA"/>
</dbReference>
<name>A0A841JMR0_9BACT</name>
<feature type="active site" description="Nucleophile" evidence="2">
    <location>
        <position position="54"/>
    </location>
</feature>
<keyword evidence="5" id="KW-1185">Reference proteome</keyword>
<evidence type="ECO:0000313" key="5">
    <source>
        <dbReference type="Proteomes" id="UP000538666"/>
    </source>
</evidence>
<dbReference type="RefSeq" id="WP_184084498.1">
    <property type="nucleotide sequence ID" value="NZ_JACHEK010000001.1"/>
</dbReference>
<feature type="active site" description="Proton acceptor" evidence="2">
    <location>
        <position position="243"/>
    </location>
</feature>
<dbReference type="Gene3D" id="3.40.1090.10">
    <property type="entry name" value="Cytosolic phospholipase A2 catalytic domain"/>
    <property type="match status" value="1"/>
</dbReference>
<dbReference type="SUPFAM" id="SSF52151">
    <property type="entry name" value="FabD/lysophospholipase-like"/>
    <property type="match status" value="1"/>
</dbReference>
<dbReference type="GO" id="GO:0016042">
    <property type="term" value="P:lipid catabolic process"/>
    <property type="evidence" value="ECO:0007669"/>
    <property type="project" value="UniProtKB-UniRule"/>
</dbReference>
<evidence type="ECO:0000259" key="3">
    <source>
        <dbReference type="PROSITE" id="PS51635"/>
    </source>
</evidence>
<evidence type="ECO:0000256" key="2">
    <source>
        <dbReference type="PROSITE-ProRule" id="PRU01161"/>
    </source>
</evidence>
<keyword evidence="2" id="KW-0378">Hydrolase</keyword>
<dbReference type="InterPro" id="IPR016035">
    <property type="entry name" value="Acyl_Trfase/lysoPLipase"/>
</dbReference>
<dbReference type="AlphaFoldDB" id="A0A841JMR0"/>
<feature type="short sequence motif" description="GXSXG" evidence="2">
    <location>
        <begin position="52"/>
        <end position="56"/>
    </location>
</feature>
<accession>A0A841JMR0</accession>
<evidence type="ECO:0000313" key="4">
    <source>
        <dbReference type="EMBL" id="MBB6142523.1"/>
    </source>
</evidence>
<evidence type="ECO:0000256" key="1">
    <source>
        <dbReference type="ARBA" id="ARBA00023098"/>
    </source>
</evidence>
<reference evidence="4 5" key="1">
    <citation type="submission" date="2020-08" db="EMBL/GenBank/DDBJ databases">
        <title>Genomic Encyclopedia of Type Strains, Phase IV (KMG-IV): sequencing the most valuable type-strain genomes for metagenomic binning, comparative biology and taxonomic classification.</title>
        <authorList>
            <person name="Goeker M."/>
        </authorList>
    </citation>
    <scope>NUCLEOTIDE SEQUENCE [LARGE SCALE GENOMIC DNA]</scope>
    <source>
        <strain evidence="4 5">DSM 103733</strain>
    </source>
</reference>
<dbReference type="InterPro" id="IPR002641">
    <property type="entry name" value="PNPLA_dom"/>
</dbReference>
<feature type="domain" description="PNPLA" evidence="3">
    <location>
        <begin position="7"/>
        <end position="256"/>
    </location>
</feature>
<dbReference type="Proteomes" id="UP000538666">
    <property type="component" value="Unassembled WGS sequence"/>
</dbReference>
<comment type="caution">
    <text evidence="4">The sequence shown here is derived from an EMBL/GenBank/DDBJ whole genome shotgun (WGS) entry which is preliminary data.</text>
</comment>
<protein>
    <recommendedName>
        <fullName evidence="3">PNPLA domain-containing protein</fullName>
    </recommendedName>
</protein>
<proteinExistence type="predicted"/>
<keyword evidence="2" id="KW-0442">Lipid degradation</keyword>
<gene>
    <name evidence="4" type="ORF">HNQ77_000461</name>
</gene>
<dbReference type="PROSITE" id="PS51635">
    <property type="entry name" value="PNPLA"/>
    <property type="match status" value="1"/>
</dbReference>
<organism evidence="4 5">
    <name type="scientific">Silvibacterium bohemicum</name>
    <dbReference type="NCBI Taxonomy" id="1577686"/>
    <lineage>
        <taxon>Bacteria</taxon>
        <taxon>Pseudomonadati</taxon>
        <taxon>Acidobacteriota</taxon>
        <taxon>Terriglobia</taxon>
        <taxon>Terriglobales</taxon>
        <taxon>Acidobacteriaceae</taxon>
        <taxon>Silvibacterium</taxon>
    </lineage>
</organism>
<feature type="short sequence motif" description="DGA/G" evidence="2">
    <location>
        <begin position="243"/>
        <end position="245"/>
    </location>
</feature>